<evidence type="ECO:0000313" key="3">
    <source>
        <dbReference type="Proteomes" id="UP001549921"/>
    </source>
</evidence>
<evidence type="ECO:0000256" key="1">
    <source>
        <dbReference type="SAM" id="Phobius"/>
    </source>
</evidence>
<proteinExistence type="predicted"/>
<feature type="transmembrane region" description="Helical" evidence="1">
    <location>
        <begin position="220"/>
        <end position="241"/>
    </location>
</feature>
<dbReference type="Proteomes" id="UP001549921">
    <property type="component" value="Unassembled WGS sequence"/>
</dbReference>
<protein>
    <recommendedName>
        <fullName evidence="4">Protein rolling stone</fullName>
    </recommendedName>
</protein>
<dbReference type="EMBL" id="JBEDNZ010000002">
    <property type="protein sequence ID" value="KAL0850947.1"/>
    <property type="molecule type" value="Genomic_DNA"/>
</dbReference>
<dbReference type="AlphaFoldDB" id="A0ABD0TNL0"/>
<name>A0ABD0TNL0_LOXSC</name>
<comment type="caution">
    <text evidence="2">The sequence shown here is derived from an EMBL/GenBank/DDBJ whole genome shotgun (WGS) entry which is preliminary data.</text>
</comment>
<gene>
    <name evidence="2" type="ORF">ABMA28_006851</name>
</gene>
<evidence type="ECO:0000313" key="2">
    <source>
        <dbReference type="EMBL" id="KAL0850947.1"/>
    </source>
</evidence>
<feature type="transmembrane region" description="Helical" evidence="1">
    <location>
        <begin position="143"/>
        <end position="164"/>
    </location>
</feature>
<dbReference type="InterPro" id="IPR049352">
    <property type="entry name" value="Rost"/>
</dbReference>
<feature type="transmembrane region" description="Helical" evidence="1">
    <location>
        <begin position="171"/>
        <end position="194"/>
    </location>
</feature>
<keyword evidence="1" id="KW-0472">Membrane</keyword>
<organism evidence="2 3">
    <name type="scientific">Loxostege sticticalis</name>
    <name type="common">Beet webworm moth</name>
    <dbReference type="NCBI Taxonomy" id="481309"/>
    <lineage>
        <taxon>Eukaryota</taxon>
        <taxon>Metazoa</taxon>
        <taxon>Ecdysozoa</taxon>
        <taxon>Arthropoda</taxon>
        <taxon>Hexapoda</taxon>
        <taxon>Insecta</taxon>
        <taxon>Pterygota</taxon>
        <taxon>Neoptera</taxon>
        <taxon>Endopterygota</taxon>
        <taxon>Lepidoptera</taxon>
        <taxon>Glossata</taxon>
        <taxon>Ditrysia</taxon>
        <taxon>Pyraloidea</taxon>
        <taxon>Crambidae</taxon>
        <taxon>Pyraustinae</taxon>
        <taxon>Loxostege</taxon>
    </lineage>
</organism>
<feature type="transmembrane region" description="Helical" evidence="1">
    <location>
        <begin position="65"/>
        <end position="93"/>
    </location>
</feature>
<reference evidence="2 3" key="1">
    <citation type="submission" date="2024-06" db="EMBL/GenBank/DDBJ databases">
        <title>A chromosome-level genome assembly of beet webworm, Loxostege sticticalis.</title>
        <authorList>
            <person name="Zhang Y."/>
        </authorList>
    </citation>
    <scope>NUCLEOTIDE SEQUENCE [LARGE SCALE GENOMIC DNA]</scope>
    <source>
        <strain evidence="2">AQ028</strain>
        <tissue evidence="2">Male pupae</tissue>
    </source>
</reference>
<dbReference type="PANTHER" id="PTHR12242">
    <property type="entry name" value="OS02G0130600 PROTEIN-RELATED"/>
    <property type="match status" value="1"/>
</dbReference>
<feature type="transmembrane region" description="Helical" evidence="1">
    <location>
        <begin position="105"/>
        <end position="131"/>
    </location>
</feature>
<keyword evidence="1" id="KW-1133">Transmembrane helix</keyword>
<keyword evidence="1" id="KW-0812">Transmembrane</keyword>
<feature type="transmembrane region" description="Helical" evidence="1">
    <location>
        <begin position="40"/>
        <end position="59"/>
    </location>
</feature>
<accession>A0ABD0TNL0</accession>
<dbReference type="PANTHER" id="PTHR12242:SF1">
    <property type="entry name" value="MYND-TYPE DOMAIN-CONTAINING PROTEIN"/>
    <property type="match status" value="1"/>
</dbReference>
<evidence type="ECO:0008006" key="4">
    <source>
        <dbReference type="Google" id="ProtNLM"/>
    </source>
</evidence>
<sequence>MVKLFREKLGISDVWVSSNDKLSDFYASSWQRGDSPVPLLVVRVLLATAALAILIWSVAEGPSPFWLVYLTNWGLLLVTMMLISGLVVSIVIVNKKPYETMELPWYVSMYWLLYNVAVSIAIMITALYWILLYDSGTFESRRMFWLDLSTHGFNSCLAFIEVVVSRTPVRILHFYQPLGVGLWYAAFTGIYYIAGGTDGNGNHFIYEILDWKYGKRSGSIVGISVVGLVVIYILLWLLALARDKISTTFIRTTTHNLQTTTPDDILHTRIV</sequence>
<dbReference type="Pfam" id="PF21534">
    <property type="entry name" value="Rost"/>
    <property type="match status" value="1"/>
</dbReference>